<dbReference type="Proteomes" id="UP000244855">
    <property type="component" value="Unassembled WGS sequence"/>
</dbReference>
<proteinExistence type="inferred from homology"/>
<comment type="subcellular location">
    <subcellularLocation>
        <location evidence="1">Membrane</location>
        <topology evidence="1">Multi-pass membrane protein</topology>
    </subcellularLocation>
</comment>
<dbReference type="EMBL" id="KZ805302">
    <property type="protein sequence ID" value="PVI07773.1"/>
    <property type="molecule type" value="Genomic_DNA"/>
</dbReference>
<dbReference type="GO" id="GO:0016020">
    <property type="term" value="C:membrane"/>
    <property type="evidence" value="ECO:0007669"/>
    <property type="project" value="UniProtKB-SubCell"/>
</dbReference>
<gene>
    <name evidence="9" type="ORF">DM02DRAFT_637636</name>
</gene>
<feature type="transmembrane region" description="Helical" evidence="7">
    <location>
        <begin position="207"/>
        <end position="225"/>
    </location>
</feature>
<protein>
    <recommendedName>
        <fullName evidence="8">Rhodopsin domain-containing protein</fullName>
    </recommendedName>
</protein>
<keyword evidence="3 7" id="KW-1133">Transmembrane helix</keyword>
<dbReference type="InterPro" id="IPR052337">
    <property type="entry name" value="SAT4-like"/>
</dbReference>
<feature type="transmembrane region" description="Helical" evidence="7">
    <location>
        <begin position="237"/>
        <end position="256"/>
    </location>
</feature>
<evidence type="ECO:0000256" key="4">
    <source>
        <dbReference type="ARBA" id="ARBA00023136"/>
    </source>
</evidence>
<comment type="similarity">
    <text evidence="5">Belongs to the SAT4 family.</text>
</comment>
<keyword evidence="2 7" id="KW-0812">Transmembrane</keyword>
<feature type="transmembrane region" description="Helical" evidence="7">
    <location>
        <begin position="276"/>
        <end position="299"/>
    </location>
</feature>
<sequence>MICAFPESIMGIMAKNISLTTCGAPIRNRGPEYARISNGMFCTAAGFVVVRFAYKIWFARIDIGMDDWCSLATVLCGVNVSEIFYPIHQRLVLTLVAVVKGLGQDIWVLRPDQITDMLRAFYVMACVYFAEAALLKLCLLFFFIRVFESRGIRRLLWGTIAFVTIWGALYCFIAIFQCRPISYFWKNWDGLHRGTCLDINAIPTSHAVISVVIDFWILAVPLWQVPKLHMRWQKKVGIGFMFSVGTFVTIVTILRLKAVIDFGHTTNPSQDFYDVAQWSTLEICVGIMCACLPTIRQFLVRLFPMIKEKCTSYRSRYAHEKSLEDSEIKNTERNDSPHVKDVERNDSPHVKDVERNDSPHAKDQQMKVVDFCIICVGNTIVTYIIPMN</sequence>
<evidence type="ECO:0000313" key="9">
    <source>
        <dbReference type="EMBL" id="PVI07773.1"/>
    </source>
</evidence>
<evidence type="ECO:0000313" key="10">
    <source>
        <dbReference type="Proteomes" id="UP000244855"/>
    </source>
</evidence>
<dbReference type="STRING" id="97972.A0A2V1EB63"/>
<dbReference type="OrthoDB" id="2496787at2759"/>
<keyword evidence="10" id="KW-1185">Reference proteome</keyword>
<dbReference type="Pfam" id="PF20684">
    <property type="entry name" value="Fung_rhodopsin"/>
    <property type="match status" value="1"/>
</dbReference>
<evidence type="ECO:0000259" key="8">
    <source>
        <dbReference type="Pfam" id="PF20684"/>
    </source>
</evidence>
<dbReference type="PANTHER" id="PTHR33048:SF143">
    <property type="entry name" value="EXTRACELLULAR MEMBRANE PROTEIN CFEM DOMAIN-CONTAINING PROTEIN-RELATED"/>
    <property type="match status" value="1"/>
</dbReference>
<evidence type="ECO:0000256" key="7">
    <source>
        <dbReference type="SAM" id="Phobius"/>
    </source>
</evidence>
<feature type="domain" description="Rhodopsin" evidence="8">
    <location>
        <begin position="51"/>
        <end position="300"/>
    </location>
</feature>
<evidence type="ECO:0000256" key="6">
    <source>
        <dbReference type="SAM" id="MobiDB-lite"/>
    </source>
</evidence>
<evidence type="ECO:0000256" key="5">
    <source>
        <dbReference type="ARBA" id="ARBA00038359"/>
    </source>
</evidence>
<dbReference type="InterPro" id="IPR049326">
    <property type="entry name" value="Rhodopsin_dom_fungi"/>
</dbReference>
<reference evidence="9 10" key="1">
    <citation type="journal article" date="2018" name="Sci. Rep.">
        <title>Comparative genomics provides insights into the lifestyle and reveals functional heterogeneity of dark septate endophytic fungi.</title>
        <authorList>
            <person name="Knapp D.G."/>
            <person name="Nemeth J.B."/>
            <person name="Barry K."/>
            <person name="Hainaut M."/>
            <person name="Henrissat B."/>
            <person name="Johnson J."/>
            <person name="Kuo A."/>
            <person name="Lim J.H.P."/>
            <person name="Lipzen A."/>
            <person name="Nolan M."/>
            <person name="Ohm R.A."/>
            <person name="Tamas L."/>
            <person name="Grigoriev I.V."/>
            <person name="Spatafora J.W."/>
            <person name="Nagy L.G."/>
            <person name="Kovacs G.M."/>
        </authorList>
    </citation>
    <scope>NUCLEOTIDE SEQUENCE [LARGE SCALE GENOMIC DNA]</scope>
    <source>
        <strain evidence="9 10">DSE2036</strain>
    </source>
</reference>
<organism evidence="9 10">
    <name type="scientific">Periconia macrospinosa</name>
    <dbReference type="NCBI Taxonomy" id="97972"/>
    <lineage>
        <taxon>Eukaryota</taxon>
        <taxon>Fungi</taxon>
        <taxon>Dikarya</taxon>
        <taxon>Ascomycota</taxon>
        <taxon>Pezizomycotina</taxon>
        <taxon>Dothideomycetes</taxon>
        <taxon>Pleosporomycetidae</taxon>
        <taxon>Pleosporales</taxon>
        <taxon>Massarineae</taxon>
        <taxon>Periconiaceae</taxon>
        <taxon>Periconia</taxon>
    </lineage>
</organism>
<feature type="transmembrane region" description="Helical" evidence="7">
    <location>
        <begin position="36"/>
        <end position="54"/>
    </location>
</feature>
<evidence type="ECO:0000256" key="2">
    <source>
        <dbReference type="ARBA" id="ARBA00022692"/>
    </source>
</evidence>
<feature type="transmembrane region" description="Helical" evidence="7">
    <location>
        <begin position="121"/>
        <end position="143"/>
    </location>
</feature>
<feature type="region of interest" description="Disordered" evidence="6">
    <location>
        <begin position="324"/>
        <end position="361"/>
    </location>
</feature>
<evidence type="ECO:0000256" key="3">
    <source>
        <dbReference type="ARBA" id="ARBA00022989"/>
    </source>
</evidence>
<feature type="transmembrane region" description="Helical" evidence="7">
    <location>
        <begin position="155"/>
        <end position="176"/>
    </location>
</feature>
<dbReference type="AlphaFoldDB" id="A0A2V1EB63"/>
<feature type="transmembrane region" description="Helical" evidence="7">
    <location>
        <begin position="368"/>
        <end position="385"/>
    </location>
</feature>
<keyword evidence="4 7" id="KW-0472">Membrane</keyword>
<accession>A0A2V1EB63</accession>
<name>A0A2V1EB63_9PLEO</name>
<dbReference type="PANTHER" id="PTHR33048">
    <property type="entry name" value="PTH11-LIKE INTEGRAL MEMBRANE PROTEIN (AFU_ORTHOLOGUE AFUA_5G11245)"/>
    <property type="match status" value="1"/>
</dbReference>
<evidence type="ECO:0000256" key="1">
    <source>
        <dbReference type="ARBA" id="ARBA00004141"/>
    </source>
</evidence>